<keyword evidence="5" id="KW-0732">Signal</keyword>
<dbReference type="GO" id="GO:0009279">
    <property type="term" value="C:cell outer membrane"/>
    <property type="evidence" value="ECO:0007669"/>
    <property type="project" value="TreeGrafter"/>
</dbReference>
<comment type="similarity">
    <text evidence="1">Belongs to the pectinesterase family.</text>
</comment>
<feature type="domain" description="Pectinesterase catalytic" evidence="7">
    <location>
        <begin position="335"/>
        <end position="638"/>
    </location>
</feature>
<feature type="active site" evidence="4">
    <location>
        <position position="502"/>
    </location>
</feature>
<feature type="signal peptide" evidence="5">
    <location>
        <begin position="1"/>
        <end position="22"/>
    </location>
</feature>
<evidence type="ECO:0000256" key="3">
    <source>
        <dbReference type="ARBA" id="ARBA00023085"/>
    </source>
</evidence>
<dbReference type="InterPro" id="IPR001574">
    <property type="entry name" value="Ribosome_inactivat_prot"/>
</dbReference>
<dbReference type="InterPro" id="IPR011050">
    <property type="entry name" value="Pectin_lyase_fold/virulence"/>
</dbReference>
<dbReference type="InterPro" id="IPR033131">
    <property type="entry name" value="Pectinesterase_Asp_AS"/>
</dbReference>
<dbReference type="AlphaFoldDB" id="A0A927QKH1"/>
<dbReference type="SUPFAM" id="SSF56371">
    <property type="entry name" value="Ribosome inactivating proteins (RIP)"/>
    <property type="match status" value="1"/>
</dbReference>
<keyword evidence="2 5" id="KW-0378">Hydrolase</keyword>
<evidence type="ECO:0000256" key="5">
    <source>
        <dbReference type="RuleBase" id="RU000589"/>
    </source>
</evidence>
<dbReference type="GO" id="GO:0030599">
    <property type="term" value="F:pectinesterase activity"/>
    <property type="evidence" value="ECO:0007669"/>
    <property type="project" value="UniProtKB-UniRule"/>
</dbReference>
<dbReference type="EC" id="3.1.1.11" evidence="5"/>
<comment type="caution">
    <text evidence="8">The sequence shown here is derived from an EMBL/GenBank/DDBJ whole genome shotgun (WGS) entry which is preliminary data.</text>
</comment>
<dbReference type="PROSITE" id="PS00503">
    <property type="entry name" value="PECTINESTERASE_2"/>
    <property type="match status" value="1"/>
</dbReference>
<dbReference type="GO" id="GO:0042545">
    <property type="term" value="P:cell wall modification"/>
    <property type="evidence" value="ECO:0007669"/>
    <property type="project" value="UniProtKB-UniRule"/>
</dbReference>
<accession>A0A927QKH1</accession>
<gene>
    <name evidence="8" type="ORF">IHE70_41275</name>
</gene>
<name>A0A927QKH1_9ACTN</name>
<evidence type="ECO:0000256" key="4">
    <source>
        <dbReference type="PROSITE-ProRule" id="PRU10040"/>
    </source>
</evidence>
<feature type="chain" id="PRO_5039745607" description="Pectinesterase" evidence="5">
    <location>
        <begin position="23"/>
        <end position="646"/>
    </location>
</feature>
<proteinExistence type="inferred from homology"/>
<keyword evidence="6" id="KW-0812">Transmembrane</keyword>
<dbReference type="InterPro" id="IPR000070">
    <property type="entry name" value="Pectinesterase_cat"/>
</dbReference>
<dbReference type="InterPro" id="IPR016138">
    <property type="entry name" value="Ribosome_inactivat_prot_sub1"/>
</dbReference>
<dbReference type="InterPro" id="IPR036041">
    <property type="entry name" value="Ribosome-inact_prot_sf"/>
</dbReference>
<reference evidence="8" key="1">
    <citation type="submission" date="2020-09" db="EMBL/GenBank/DDBJ databases">
        <title>Streptomyces canutascabiei sp. nov., which causes potato common scab and is distributed across the world.</title>
        <authorList>
            <person name="Nguyen H.P."/>
            <person name="Weisberg A.J."/>
            <person name="Chang J.H."/>
            <person name="Clarke C.R."/>
        </authorList>
    </citation>
    <scope>NUCLEOTIDE SEQUENCE</scope>
    <source>
        <strain evidence="8">ID-01-6.2a</strain>
    </source>
</reference>
<dbReference type="GO" id="GO:0017148">
    <property type="term" value="P:negative regulation of translation"/>
    <property type="evidence" value="ECO:0007669"/>
    <property type="project" value="InterPro"/>
</dbReference>
<comment type="catalytic activity">
    <reaction evidence="5">
        <text>[(1-&gt;4)-alpha-D-galacturonosyl methyl ester](n) + n H2O = [(1-&gt;4)-alpha-D-galacturonosyl](n) + n methanol + n H(+)</text>
        <dbReference type="Rhea" id="RHEA:22380"/>
        <dbReference type="Rhea" id="RHEA-COMP:14570"/>
        <dbReference type="Rhea" id="RHEA-COMP:14573"/>
        <dbReference type="ChEBI" id="CHEBI:15377"/>
        <dbReference type="ChEBI" id="CHEBI:15378"/>
        <dbReference type="ChEBI" id="CHEBI:17790"/>
        <dbReference type="ChEBI" id="CHEBI:140522"/>
        <dbReference type="ChEBI" id="CHEBI:140523"/>
        <dbReference type="EC" id="3.1.1.11"/>
    </reaction>
</comment>
<evidence type="ECO:0000256" key="2">
    <source>
        <dbReference type="ARBA" id="ARBA00022801"/>
    </source>
</evidence>
<evidence type="ECO:0000256" key="1">
    <source>
        <dbReference type="ARBA" id="ARBA00008891"/>
    </source>
</evidence>
<dbReference type="Proteomes" id="UP000661025">
    <property type="component" value="Unassembled WGS sequence"/>
</dbReference>
<dbReference type="Gene3D" id="2.160.20.10">
    <property type="entry name" value="Single-stranded right-handed beta-helix, Pectin lyase-like"/>
    <property type="match status" value="1"/>
</dbReference>
<dbReference type="GO" id="GO:0030598">
    <property type="term" value="F:rRNA N-glycosylase activity"/>
    <property type="evidence" value="ECO:0007669"/>
    <property type="project" value="InterPro"/>
</dbReference>
<dbReference type="PANTHER" id="PTHR31321">
    <property type="entry name" value="ACYL-COA THIOESTER HYDROLASE YBHC-RELATED"/>
    <property type="match status" value="1"/>
</dbReference>
<dbReference type="PROSITE" id="PS51318">
    <property type="entry name" value="TAT"/>
    <property type="match status" value="1"/>
</dbReference>
<evidence type="ECO:0000313" key="8">
    <source>
        <dbReference type="EMBL" id="MBD9729506.1"/>
    </source>
</evidence>
<keyword evidence="6" id="KW-0472">Membrane</keyword>
<dbReference type="EMBL" id="JACYXT010000027">
    <property type="protein sequence ID" value="MBD9729506.1"/>
    <property type="molecule type" value="Genomic_DNA"/>
</dbReference>
<evidence type="ECO:0000259" key="7">
    <source>
        <dbReference type="Pfam" id="PF01095"/>
    </source>
</evidence>
<dbReference type="RefSeq" id="WP_192365640.1">
    <property type="nucleotide sequence ID" value="NZ_CP119182.1"/>
</dbReference>
<dbReference type="PANTHER" id="PTHR31321:SF57">
    <property type="entry name" value="PECTINESTERASE 53-RELATED"/>
    <property type="match status" value="1"/>
</dbReference>
<dbReference type="InterPro" id="IPR012334">
    <property type="entry name" value="Pectin_lyas_fold"/>
</dbReference>
<dbReference type="Pfam" id="PF01095">
    <property type="entry name" value="Pectinesterase"/>
    <property type="match status" value="1"/>
</dbReference>
<dbReference type="Gene3D" id="3.40.420.10">
    <property type="entry name" value="Ricin (A subunit), domain 1"/>
    <property type="match status" value="1"/>
</dbReference>
<evidence type="ECO:0000256" key="6">
    <source>
        <dbReference type="SAM" id="Phobius"/>
    </source>
</evidence>
<comment type="pathway">
    <text evidence="5">Glycan metabolism; pectin degradation; 2-dehydro-3-deoxy-D-gluconate from pectin: step 1/5.</text>
</comment>
<dbReference type="GO" id="GO:0045490">
    <property type="term" value="P:pectin catabolic process"/>
    <property type="evidence" value="ECO:0007669"/>
    <property type="project" value="UniProtKB-UniRule"/>
</dbReference>
<dbReference type="InterPro" id="IPR006311">
    <property type="entry name" value="TAT_signal"/>
</dbReference>
<feature type="transmembrane region" description="Helical" evidence="6">
    <location>
        <begin position="280"/>
        <end position="313"/>
    </location>
</feature>
<sequence length="646" mass="69470">MTSTTPGGFARRSFLTSAIAVAAGSMLAGGVVVTAASSASAATGATVTWHISSEPGNQVDSAMRGYANMLNAVRQAVRGGRLPVDGALPVDVTDINGTSQYISIDLHAEDNPEFIRVFMRRSDSYIMGWRQGGSDIGGVVDWGNGYIYTLDESVRPLLPDGTANPARLPGSTARNTDTRYETLANYNDLAQQGATREGMTISPASLNTAVRRLNGGPQAGVPTRDIASSVLQIIVGVAEASRFRRQAADTAMAFSRGAGLTITATHMAFQNNWGRLSRQFLLAVMAGTAVFAAPVEIAGIIIGTTAVAATWLMTAHHSSIDSRGKHLSEDSLLYVSSDGTGDHWTVQAAIDAVPDSGANTILINKGIYHEVISVPKDKSWLTIKGLTGNREDVIIYNTRCHGMINPATGTKYGTQGSAVATFRPPNLTVKDLTISNGFDRAAHPEIDPYETQAVAVAAMGDRQVYDNVAIMSRQDTLLVKGETPTTQARQYFYNCFVRGDVDFVFGNATAVIDRSTLQMLDWPGGTVVAPNTDYRKKYGILITHSNLTANGLIRTKYLGRPWHNTAETWPQALVRDSTIVGQFNDTQPWTNMMPDYPWQSARLREYNNSGLGAGQGTNAPKLTDTEAADYTARKYLAGTDGWNPVR</sequence>
<organism evidence="8 9">
    <name type="scientific">Streptomyces caniscabiei</name>
    <dbReference type="NCBI Taxonomy" id="2746961"/>
    <lineage>
        <taxon>Bacteria</taxon>
        <taxon>Bacillati</taxon>
        <taxon>Actinomycetota</taxon>
        <taxon>Actinomycetes</taxon>
        <taxon>Kitasatosporales</taxon>
        <taxon>Streptomycetaceae</taxon>
        <taxon>Streptomyces</taxon>
    </lineage>
</organism>
<protein>
    <recommendedName>
        <fullName evidence="5">Pectinesterase</fullName>
        <ecNumber evidence="5">3.1.1.11</ecNumber>
    </recommendedName>
</protein>
<dbReference type="GeneID" id="79935871"/>
<keyword evidence="3 5" id="KW-0063">Aspartyl esterase</keyword>
<evidence type="ECO:0000313" key="9">
    <source>
        <dbReference type="Proteomes" id="UP000661025"/>
    </source>
</evidence>
<keyword evidence="6" id="KW-1133">Transmembrane helix</keyword>
<dbReference type="Pfam" id="PF00161">
    <property type="entry name" value="RIP"/>
    <property type="match status" value="1"/>
</dbReference>
<dbReference type="SUPFAM" id="SSF51126">
    <property type="entry name" value="Pectin lyase-like"/>
    <property type="match status" value="1"/>
</dbReference>